<reference evidence="7 8" key="1">
    <citation type="journal article" date="2022" name="bioRxiv">
        <title>Ecology and evolution of chlamydial symbionts of arthropods.</title>
        <authorList>
            <person name="Halter T."/>
            <person name="Koestlbacher S."/>
            <person name="Collingro A."/>
            <person name="Sixt B.S."/>
            <person name="Toenshoff E.R."/>
            <person name="Hendrickx F."/>
            <person name="Kostanjsek R."/>
            <person name="Horn M."/>
        </authorList>
    </citation>
    <scope>NUCLEOTIDE SEQUENCE [LARGE SCALE GENOMIC DNA]</scope>
    <source>
        <strain evidence="7">W744xW776</strain>
    </source>
</reference>
<dbReference type="InterPro" id="IPR050153">
    <property type="entry name" value="Metal_Ion_Import_ABC"/>
</dbReference>
<feature type="domain" description="ABC transporter" evidence="6">
    <location>
        <begin position="5"/>
        <end position="237"/>
    </location>
</feature>
<evidence type="ECO:0000256" key="2">
    <source>
        <dbReference type="ARBA" id="ARBA00005417"/>
    </source>
</evidence>
<keyword evidence="5 7" id="KW-0067">ATP-binding</keyword>
<evidence type="ECO:0000256" key="1">
    <source>
        <dbReference type="ARBA" id="ARBA00004417"/>
    </source>
</evidence>
<protein>
    <submittedName>
        <fullName evidence="7">Manganese transport system ATP-binding protein MntB</fullName>
    </submittedName>
</protein>
<dbReference type="SMART" id="SM00382">
    <property type="entry name" value="AAA"/>
    <property type="match status" value="1"/>
</dbReference>
<evidence type="ECO:0000313" key="8">
    <source>
        <dbReference type="Proteomes" id="UP000826014"/>
    </source>
</evidence>
<dbReference type="Proteomes" id="UP000826014">
    <property type="component" value="Chromosome"/>
</dbReference>
<dbReference type="PANTHER" id="PTHR42734">
    <property type="entry name" value="METAL TRANSPORT SYSTEM ATP-BINDING PROTEIN TM_0124-RELATED"/>
    <property type="match status" value="1"/>
</dbReference>
<dbReference type="InterPro" id="IPR017871">
    <property type="entry name" value="ABC_transporter-like_CS"/>
</dbReference>
<evidence type="ECO:0000256" key="3">
    <source>
        <dbReference type="ARBA" id="ARBA00022448"/>
    </source>
</evidence>
<name>A0ABX8V207_9BACT</name>
<dbReference type="Pfam" id="PF00005">
    <property type="entry name" value="ABC_tran"/>
    <property type="match status" value="1"/>
</dbReference>
<evidence type="ECO:0000313" key="7">
    <source>
        <dbReference type="EMBL" id="QYF49181.1"/>
    </source>
</evidence>
<evidence type="ECO:0000256" key="4">
    <source>
        <dbReference type="ARBA" id="ARBA00022741"/>
    </source>
</evidence>
<dbReference type="InterPro" id="IPR027417">
    <property type="entry name" value="P-loop_NTPase"/>
</dbReference>
<dbReference type="PROSITE" id="PS00211">
    <property type="entry name" value="ABC_TRANSPORTER_1"/>
    <property type="match status" value="1"/>
</dbReference>
<dbReference type="Gene3D" id="3.40.50.300">
    <property type="entry name" value="P-loop containing nucleotide triphosphate hydrolases"/>
    <property type="match status" value="1"/>
</dbReference>
<proteinExistence type="inferred from homology"/>
<evidence type="ECO:0000259" key="6">
    <source>
        <dbReference type="PROSITE" id="PS50893"/>
    </source>
</evidence>
<comment type="subcellular location">
    <subcellularLocation>
        <location evidence="1">Cell inner membrane</location>
        <topology evidence="1">Peripheral membrane protein</topology>
    </subcellularLocation>
</comment>
<gene>
    <name evidence="7" type="ORF">RHABOEDO_001467</name>
</gene>
<keyword evidence="8" id="KW-1185">Reference proteome</keyword>
<dbReference type="PANTHER" id="PTHR42734:SF5">
    <property type="entry name" value="IRON TRANSPORT SYSTEM ATP-BINDING PROTEIN HI_0361-RELATED"/>
    <property type="match status" value="1"/>
</dbReference>
<dbReference type="CDD" id="cd03235">
    <property type="entry name" value="ABC_Metallic_Cations"/>
    <property type="match status" value="1"/>
</dbReference>
<keyword evidence="3" id="KW-0813">Transport</keyword>
<dbReference type="PROSITE" id="PS50893">
    <property type="entry name" value="ABC_TRANSPORTER_2"/>
    <property type="match status" value="1"/>
</dbReference>
<dbReference type="GO" id="GO:0005524">
    <property type="term" value="F:ATP binding"/>
    <property type="evidence" value="ECO:0007669"/>
    <property type="project" value="UniProtKB-KW"/>
</dbReference>
<dbReference type="EMBL" id="CP075587">
    <property type="protein sequence ID" value="QYF49181.1"/>
    <property type="molecule type" value="Genomic_DNA"/>
</dbReference>
<dbReference type="RefSeq" id="WP_215216990.1">
    <property type="nucleotide sequence ID" value="NZ_CP075587.1"/>
</dbReference>
<sequence>MQNAIEVENITVTYGKIAVLWDINLTIPKGKLVGIIGPNGAGKSTLLKAMLEMVDVLSGTITFLDQPFKKSRKKIAYVPQRSSVDWDFPITAFELVLMGRYNKIGYLKWPKAADREATKKALGLVGMLSFANRQISQLSGGQQQRLFIARALMQEAEFYLMDEPFAGVDIATEKAIVVLMNKLREQGKTLLVVHHDLSTVKTYFDWVILLNTCLIANGPVQEVFCSDMIMRTFGRSHVLLDEAAHLTQNKTTGIS</sequence>
<accession>A0ABX8V207</accession>
<dbReference type="SUPFAM" id="SSF52540">
    <property type="entry name" value="P-loop containing nucleoside triphosphate hydrolases"/>
    <property type="match status" value="1"/>
</dbReference>
<dbReference type="InterPro" id="IPR003439">
    <property type="entry name" value="ABC_transporter-like_ATP-bd"/>
</dbReference>
<keyword evidence="4" id="KW-0547">Nucleotide-binding</keyword>
<comment type="similarity">
    <text evidence="2">Belongs to the ABC transporter superfamily.</text>
</comment>
<organism evidence="7 8">
    <name type="scientific">Candidatus Rhabdochlamydia oedothoracis</name>
    <dbReference type="NCBI Taxonomy" id="2720720"/>
    <lineage>
        <taxon>Bacteria</taxon>
        <taxon>Pseudomonadati</taxon>
        <taxon>Chlamydiota</taxon>
        <taxon>Chlamydiia</taxon>
        <taxon>Parachlamydiales</taxon>
        <taxon>Candidatus Rhabdochlamydiaceae</taxon>
        <taxon>Candidatus Rhabdochlamydia</taxon>
    </lineage>
</organism>
<evidence type="ECO:0000256" key="5">
    <source>
        <dbReference type="ARBA" id="ARBA00022840"/>
    </source>
</evidence>
<dbReference type="InterPro" id="IPR003593">
    <property type="entry name" value="AAA+_ATPase"/>
</dbReference>